<dbReference type="Proteomes" id="UP000054559">
    <property type="component" value="Unassembled WGS sequence"/>
</dbReference>
<sequence>MPGGTEYMDRRRVRLEAFKPGVPRPGHQIPKDHSSRILAIQQSTPNPMDEDKPQNHHNRNRDLPSASSDWLDHGPSHLELSTVHNTSGHKFSNHSDGPALTIFHNSLSIYCSRRGFVLGHLFYNERLGVRDDGKVVCI</sequence>
<dbReference type="EMBL" id="DS268214">
    <property type="protein sequence ID" value="KMU82061.1"/>
    <property type="molecule type" value="Genomic_DNA"/>
</dbReference>
<organism evidence="2 3">
    <name type="scientific">Coccidioides immitis RMSCC 3703</name>
    <dbReference type="NCBI Taxonomy" id="454286"/>
    <lineage>
        <taxon>Eukaryota</taxon>
        <taxon>Fungi</taxon>
        <taxon>Dikarya</taxon>
        <taxon>Ascomycota</taxon>
        <taxon>Pezizomycotina</taxon>
        <taxon>Eurotiomycetes</taxon>
        <taxon>Eurotiomycetidae</taxon>
        <taxon>Onygenales</taxon>
        <taxon>Onygenaceae</taxon>
        <taxon>Coccidioides</taxon>
    </lineage>
</organism>
<accession>A0A0J8RB52</accession>
<gene>
    <name evidence="2" type="ORF">CISG_09591</name>
</gene>
<evidence type="ECO:0000256" key="1">
    <source>
        <dbReference type="SAM" id="MobiDB-lite"/>
    </source>
</evidence>
<reference evidence="3" key="1">
    <citation type="journal article" date="2010" name="Genome Res.">
        <title>Population genomic sequencing of Coccidioides fungi reveals recent hybridization and transposon control.</title>
        <authorList>
            <person name="Neafsey D.E."/>
            <person name="Barker B.M."/>
            <person name="Sharpton T.J."/>
            <person name="Stajich J.E."/>
            <person name="Park D.J."/>
            <person name="Whiston E."/>
            <person name="Hung C.-Y."/>
            <person name="McMahan C."/>
            <person name="White J."/>
            <person name="Sykes S."/>
            <person name="Heiman D."/>
            <person name="Young S."/>
            <person name="Zeng Q."/>
            <person name="Abouelleil A."/>
            <person name="Aftuck L."/>
            <person name="Bessette D."/>
            <person name="Brown A."/>
            <person name="FitzGerald M."/>
            <person name="Lui A."/>
            <person name="Macdonald J.P."/>
            <person name="Priest M."/>
            <person name="Orbach M.J."/>
            <person name="Galgiani J.N."/>
            <person name="Kirkland T.N."/>
            <person name="Cole G.T."/>
            <person name="Birren B.W."/>
            <person name="Henn M.R."/>
            <person name="Taylor J.W."/>
            <person name="Rounsley S.D."/>
        </authorList>
    </citation>
    <scope>NUCLEOTIDE SEQUENCE [LARGE SCALE GENOMIC DNA]</scope>
    <source>
        <strain evidence="3">RMSCC 3703</strain>
    </source>
</reference>
<feature type="region of interest" description="Disordered" evidence="1">
    <location>
        <begin position="16"/>
        <end position="92"/>
    </location>
</feature>
<evidence type="ECO:0000313" key="3">
    <source>
        <dbReference type="Proteomes" id="UP000054559"/>
    </source>
</evidence>
<name>A0A0J8RB52_COCIT</name>
<evidence type="ECO:0000313" key="2">
    <source>
        <dbReference type="EMBL" id="KMU82061.1"/>
    </source>
</evidence>
<protein>
    <submittedName>
        <fullName evidence="2">Uncharacterized protein</fullName>
    </submittedName>
</protein>
<proteinExistence type="predicted"/>
<dbReference type="AlphaFoldDB" id="A0A0J8RB52"/>